<keyword evidence="2" id="KW-1185">Reference proteome</keyword>
<gene>
    <name evidence="1" type="ORF">GA0070603_1073</name>
</gene>
<dbReference type="EMBL" id="FMIB01000002">
    <property type="protein sequence ID" value="SCL50805.1"/>
    <property type="molecule type" value="Genomic_DNA"/>
</dbReference>
<organism evidence="1 2">
    <name type="scientific">Micromonospora chersina</name>
    <dbReference type="NCBI Taxonomy" id="47854"/>
    <lineage>
        <taxon>Bacteria</taxon>
        <taxon>Bacillati</taxon>
        <taxon>Actinomycetota</taxon>
        <taxon>Actinomycetes</taxon>
        <taxon>Micromonosporales</taxon>
        <taxon>Micromonosporaceae</taxon>
        <taxon>Micromonospora</taxon>
    </lineage>
</organism>
<evidence type="ECO:0000313" key="1">
    <source>
        <dbReference type="EMBL" id="SCL50805.1"/>
    </source>
</evidence>
<name>A0A1C6U9N1_9ACTN</name>
<accession>A0A1C6U9N1</accession>
<dbReference type="Proteomes" id="UP000198605">
    <property type="component" value="Unassembled WGS sequence"/>
</dbReference>
<proteinExistence type="predicted"/>
<reference evidence="2" key="1">
    <citation type="submission" date="2016-06" db="EMBL/GenBank/DDBJ databases">
        <authorList>
            <person name="Varghese N."/>
            <person name="Submissions Spin"/>
        </authorList>
    </citation>
    <scope>NUCLEOTIDE SEQUENCE [LARGE SCALE GENOMIC DNA]</scope>
    <source>
        <strain evidence="2">DSM 44151</strain>
    </source>
</reference>
<dbReference type="AlphaFoldDB" id="A0A1C6U9N1"/>
<protein>
    <submittedName>
        <fullName evidence="1">Uncharacterized protein</fullName>
    </submittedName>
</protein>
<evidence type="ECO:0000313" key="2">
    <source>
        <dbReference type="Proteomes" id="UP000198605"/>
    </source>
</evidence>
<sequence length="162" mass="18650">MGAGAAPRYPACVAEAWDEEQLVADGFERVYVELEWYDGPRAGIAEVNGRPHYFQGLDYDHADEADEYRVWPASEATVQLEREQWAIFARWNERYEAGTVGPESHPGQGGIDARYDELDLLLAPYRQVPDDARRLEGELRFDTGAHYRVEGPGFWFRWRPSR</sequence>